<evidence type="ECO:0000256" key="8">
    <source>
        <dbReference type="ARBA" id="ARBA00023077"/>
    </source>
</evidence>
<keyword evidence="2 11" id="KW-0813">Transport</keyword>
<evidence type="ECO:0000256" key="12">
    <source>
        <dbReference type="RuleBase" id="RU003357"/>
    </source>
</evidence>
<comment type="similarity">
    <text evidence="11 12">Belongs to the TonB-dependent receptor family.</text>
</comment>
<evidence type="ECO:0000256" key="2">
    <source>
        <dbReference type="ARBA" id="ARBA00022448"/>
    </source>
</evidence>
<keyword evidence="6" id="KW-0408">Iron</keyword>
<keyword evidence="7" id="KW-0406">Ion transport</keyword>
<dbReference type="EMBL" id="VBAK01000021">
    <property type="protein sequence ID" value="TMI93585.1"/>
    <property type="molecule type" value="Genomic_DNA"/>
</dbReference>
<dbReference type="PROSITE" id="PS52016">
    <property type="entry name" value="TONB_DEPENDENT_REC_3"/>
    <property type="match status" value="1"/>
</dbReference>
<keyword evidence="13" id="KW-0732">Signal</keyword>
<comment type="subcellular location">
    <subcellularLocation>
        <location evidence="1 11">Cell outer membrane</location>
        <topology evidence="1 11">Multi-pass membrane protein</topology>
    </subcellularLocation>
</comment>
<evidence type="ECO:0000256" key="4">
    <source>
        <dbReference type="ARBA" id="ARBA00022496"/>
    </source>
</evidence>
<evidence type="ECO:0000256" key="5">
    <source>
        <dbReference type="ARBA" id="ARBA00022692"/>
    </source>
</evidence>
<proteinExistence type="inferred from homology"/>
<gene>
    <name evidence="16" type="ORF">E6H00_01025</name>
</gene>
<dbReference type="PANTHER" id="PTHR32552">
    <property type="entry name" value="FERRICHROME IRON RECEPTOR-RELATED"/>
    <property type="match status" value="1"/>
</dbReference>
<protein>
    <submittedName>
        <fullName evidence="16">TonB-dependent receptor</fullName>
    </submittedName>
</protein>
<organism evidence="16 17">
    <name type="scientific">Candidatus Segetimicrobium genomatis</name>
    <dbReference type="NCBI Taxonomy" id="2569760"/>
    <lineage>
        <taxon>Bacteria</taxon>
        <taxon>Bacillati</taxon>
        <taxon>Candidatus Sysuimicrobiota</taxon>
        <taxon>Candidatus Sysuimicrobiia</taxon>
        <taxon>Candidatus Sysuimicrobiales</taxon>
        <taxon>Candidatus Segetimicrobiaceae</taxon>
        <taxon>Candidatus Segetimicrobium</taxon>
    </lineage>
</organism>
<dbReference type="InterPro" id="IPR012910">
    <property type="entry name" value="Plug_dom"/>
</dbReference>
<feature type="domain" description="TonB-dependent receptor plug" evidence="15">
    <location>
        <begin position="53"/>
        <end position="167"/>
    </location>
</feature>
<dbReference type="InterPro" id="IPR000531">
    <property type="entry name" value="Beta-barrel_TonB"/>
</dbReference>
<dbReference type="GO" id="GO:0006826">
    <property type="term" value="P:iron ion transport"/>
    <property type="evidence" value="ECO:0007669"/>
    <property type="project" value="UniProtKB-KW"/>
</dbReference>
<reference evidence="16 17" key="1">
    <citation type="journal article" date="2019" name="Nat. Microbiol.">
        <title>Mediterranean grassland soil C-N compound turnover is dependent on rainfall and depth, and is mediated by genomically divergent microorganisms.</title>
        <authorList>
            <person name="Diamond S."/>
            <person name="Andeer P.F."/>
            <person name="Li Z."/>
            <person name="Crits-Christoph A."/>
            <person name="Burstein D."/>
            <person name="Anantharaman K."/>
            <person name="Lane K.R."/>
            <person name="Thomas B.C."/>
            <person name="Pan C."/>
            <person name="Northen T.R."/>
            <person name="Banfield J.F."/>
        </authorList>
    </citation>
    <scope>NUCLEOTIDE SEQUENCE [LARGE SCALE GENOMIC DNA]</scope>
    <source>
        <strain evidence="16">NP_3</strain>
    </source>
</reference>
<dbReference type="InterPro" id="IPR036942">
    <property type="entry name" value="Beta-barrel_TonB_sf"/>
</dbReference>
<dbReference type="Pfam" id="PF00593">
    <property type="entry name" value="TonB_dep_Rec_b-barrel"/>
    <property type="match status" value="1"/>
</dbReference>
<evidence type="ECO:0000313" key="17">
    <source>
        <dbReference type="Proteomes" id="UP000318509"/>
    </source>
</evidence>
<name>A0A537KCU4_9BACT</name>
<evidence type="ECO:0000256" key="10">
    <source>
        <dbReference type="ARBA" id="ARBA00023237"/>
    </source>
</evidence>
<evidence type="ECO:0000313" key="16">
    <source>
        <dbReference type="EMBL" id="TMI93585.1"/>
    </source>
</evidence>
<keyword evidence="10 11" id="KW-0998">Cell outer membrane</keyword>
<evidence type="ECO:0000256" key="13">
    <source>
        <dbReference type="SAM" id="SignalP"/>
    </source>
</evidence>
<keyword evidence="16" id="KW-0675">Receptor</keyword>
<dbReference type="Gene3D" id="2.170.130.10">
    <property type="entry name" value="TonB-dependent receptor, plug domain"/>
    <property type="match status" value="1"/>
</dbReference>
<dbReference type="GO" id="GO:0009279">
    <property type="term" value="C:cell outer membrane"/>
    <property type="evidence" value="ECO:0007669"/>
    <property type="project" value="UniProtKB-SubCell"/>
</dbReference>
<keyword evidence="8 12" id="KW-0798">TonB box</keyword>
<evidence type="ECO:0000256" key="11">
    <source>
        <dbReference type="PROSITE-ProRule" id="PRU01360"/>
    </source>
</evidence>
<accession>A0A537KCU4</accession>
<evidence type="ECO:0000256" key="3">
    <source>
        <dbReference type="ARBA" id="ARBA00022452"/>
    </source>
</evidence>
<dbReference type="Gene3D" id="2.40.170.20">
    <property type="entry name" value="TonB-dependent receptor, beta-barrel domain"/>
    <property type="match status" value="1"/>
</dbReference>
<feature type="domain" description="TonB-dependent receptor-like beta-barrel" evidence="14">
    <location>
        <begin position="369"/>
        <end position="860"/>
    </location>
</feature>
<sequence length="898" mass="97983">MKPNPKISAAVAAILSAPASAVVFAAAETATATGTGNELQEVIVTAERRAESIQNVPITIQALTSETLGQLNVKTFDDFVKYLPNVTAGSIGPGQSNVFIRGLATSIGGLQGVGATGSFPNVATYLDDQSGQVPGRNLDIYAADLERIEVLEGPQGTLFGAGAQAGVVRYITNKPKLDRVEANVNASYATTAHGDPSTSIEGVLNVPVIPDRFAVRLAAYNDSRGGYINNIPGTFTRAATDGVAYYFNNTVPPNSGPINNNFQVGRAINPLTYKGVRGELLYQFNDDWNLLLSQSYQNMDAEGVFWQEAYDGVHTVLPELSVQMYNPSFDKDKFTNTAWTVNGRLGFLQAVYTGAYLDRNITQQQDYTNYSRGQFAGYYQCNYPGYPFVGGQPTPNSPGFCYSPSAFWTDNQKDTHLSHEIRLSTPNDWRIRGLIGGFYERYDIYEQTDWHYGTSPNFYPIGPPTVDPSVGNPTSGKPFPVTVQNPNVRALGDSFFDDIKRGYTQWAAFASLDFDIIPKVLTLTGGTRYYSMDTFEKGTNVGSFGCEINGPYDSAGGFVPPNPCVTTPANYNTGGEYNPALSNLNNLDAQNLQKTFSGAKSRANLTWHITPDILAYYTWSQGFRPGGFNRGSGIVPKTSPLSGIFSTPLFYAPDTLTNSELGWKTEWLDRHLQVNGAIYEEKWKNTQIEIFDPSVTGNLTFTTNGPDYRVRGVEVQFIALPMQGLQISGALALNSSEETTTVNFHTNTGQPIILTPNPFGELGTPLAQSPPLSGNVRVRYSFPVAEYQAFVQVGAVHQAHSYASTDKVTLELVTHNPVPVACTQASPGCTTAYDDPAFTIYDAAAGVGKANWEAQLFIQNFNDTRAVTWANYREFVKSETVAPPRTVGLRMTYRFSEK</sequence>
<evidence type="ECO:0000256" key="7">
    <source>
        <dbReference type="ARBA" id="ARBA00023065"/>
    </source>
</evidence>
<keyword evidence="4" id="KW-0410">Iron transport</keyword>
<dbReference type="InterPro" id="IPR037066">
    <property type="entry name" value="Plug_dom_sf"/>
</dbReference>
<evidence type="ECO:0000259" key="15">
    <source>
        <dbReference type="Pfam" id="PF07715"/>
    </source>
</evidence>
<feature type="signal peptide" evidence="13">
    <location>
        <begin position="1"/>
        <end position="25"/>
    </location>
</feature>
<dbReference type="InterPro" id="IPR039426">
    <property type="entry name" value="TonB-dep_rcpt-like"/>
</dbReference>
<evidence type="ECO:0000256" key="6">
    <source>
        <dbReference type="ARBA" id="ARBA00023004"/>
    </source>
</evidence>
<evidence type="ECO:0000256" key="1">
    <source>
        <dbReference type="ARBA" id="ARBA00004571"/>
    </source>
</evidence>
<keyword evidence="9 11" id="KW-0472">Membrane</keyword>
<evidence type="ECO:0000256" key="9">
    <source>
        <dbReference type="ARBA" id="ARBA00023136"/>
    </source>
</evidence>
<feature type="chain" id="PRO_5021763088" evidence="13">
    <location>
        <begin position="26"/>
        <end position="898"/>
    </location>
</feature>
<comment type="caution">
    <text evidence="16">The sequence shown here is derived from an EMBL/GenBank/DDBJ whole genome shotgun (WGS) entry which is preliminary data.</text>
</comment>
<dbReference type="Pfam" id="PF07715">
    <property type="entry name" value="Plug"/>
    <property type="match status" value="1"/>
</dbReference>
<dbReference type="PANTHER" id="PTHR32552:SF81">
    <property type="entry name" value="TONB-DEPENDENT OUTER MEMBRANE RECEPTOR"/>
    <property type="match status" value="1"/>
</dbReference>
<dbReference type="AlphaFoldDB" id="A0A537KCU4"/>
<keyword evidence="3 11" id="KW-1134">Transmembrane beta strand</keyword>
<dbReference type="SUPFAM" id="SSF56935">
    <property type="entry name" value="Porins"/>
    <property type="match status" value="1"/>
</dbReference>
<keyword evidence="5 11" id="KW-0812">Transmembrane</keyword>
<dbReference type="Proteomes" id="UP000318509">
    <property type="component" value="Unassembled WGS sequence"/>
</dbReference>
<evidence type="ECO:0000259" key="14">
    <source>
        <dbReference type="Pfam" id="PF00593"/>
    </source>
</evidence>